<keyword evidence="1" id="KW-0963">Cytoplasm</keyword>
<evidence type="ECO:0000256" key="6">
    <source>
        <dbReference type="ARBA" id="ARBA00023016"/>
    </source>
</evidence>
<evidence type="ECO:0000313" key="11">
    <source>
        <dbReference type="EMBL" id="CAB4914618.1"/>
    </source>
</evidence>
<dbReference type="InterPro" id="IPR036869">
    <property type="entry name" value="J_dom_sf"/>
</dbReference>
<dbReference type="InterPro" id="IPR001623">
    <property type="entry name" value="DnaJ_domain"/>
</dbReference>
<dbReference type="Pfam" id="PF00684">
    <property type="entry name" value="DnaJ_CXXCXGXG"/>
    <property type="match status" value="1"/>
</dbReference>
<reference evidence="11" key="1">
    <citation type="submission" date="2020-05" db="EMBL/GenBank/DDBJ databases">
        <authorList>
            <person name="Chiriac C."/>
            <person name="Salcher M."/>
            <person name="Ghai R."/>
            <person name="Kavagutti S V."/>
        </authorList>
    </citation>
    <scope>NUCLEOTIDE SEQUENCE</scope>
</reference>
<dbReference type="GO" id="GO:0009408">
    <property type="term" value="P:response to heat"/>
    <property type="evidence" value="ECO:0007669"/>
    <property type="project" value="InterPro"/>
</dbReference>
<dbReference type="CDD" id="cd06257">
    <property type="entry name" value="DnaJ"/>
    <property type="match status" value="1"/>
</dbReference>
<gene>
    <name evidence="11" type="ORF">UFOPK3564_01484</name>
</gene>
<dbReference type="InterPro" id="IPR002939">
    <property type="entry name" value="DnaJ_C"/>
</dbReference>
<dbReference type="Gene3D" id="2.10.230.10">
    <property type="entry name" value="Heat shock protein DnaJ, cysteine-rich domain"/>
    <property type="match status" value="1"/>
</dbReference>
<dbReference type="GO" id="GO:0005737">
    <property type="term" value="C:cytoplasm"/>
    <property type="evidence" value="ECO:0007669"/>
    <property type="project" value="TreeGrafter"/>
</dbReference>
<keyword evidence="3" id="KW-0677">Repeat</keyword>
<dbReference type="CDD" id="cd10719">
    <property type="entry name" value="DnaJ_zf"/>
    <property type="match status" value="1"/>
</dbReference>
<keyword evidence="5" id="KW-0862">Zinc</keyword>
<dbReference type="InterPro" id="IPR001305">
    <property type="entry name" value="HSP_DnaJ_Cys-rich_dom"/>
</dbReference>
<evidence type="ECO:0000256" key="4">
    <source>
        <dbReference type="ARBA" id="ARBA00022771"/>
    </source>
</evidence>
<dbReference type="Gene3D" id="1.10.287.110">
    <property type="entry name" value="DnaJ domain"/>
    <property type="match status" value="1"/>
</dbReference>
<feature type="domain" description="J" evidence="9">
    <location>
        <begin position="10"/>
        <end position="75"/>
    </location>
</feature>
<dbReference type="SMART" id="SM00271">
    <property type="entry name" value="DnaJ"/>
    <property type="match status" value="1"/>
</dbReference>
<proteinExistence type="inferred from homology"/>
<sequence length="375" mass="39473">MSTRPDNGPDLYAVLGVDKKASADEIKKAYRKLAREYHPDRNPGDTAAEERFKQVSAAHDVLSDADKRKEYDKARAFGGLGGAFSTGGAGFDFGDSGIGDLLGTVFGGRTGRQSRTGTGTRPGGAQQRGRDVEAEVTLSFRQAIDGAQVPLSVRTASPCNTCAGTGAKPGTSPIVCPRCQGRGVESQGQGLFSISQPCSRCHGAGTIIEDPCPTCAGEGAVHTTKRYRVNVPPGVKEGSRVRLAGKGQAGRNGGPPGDLFVITHVPASEVFERHGDDVEVTVPLSIAEAVQGADVEVPTLDGRQKLRVAPGTKHGTLQRLRGEGPPRLGGGGRGDIRYRFVIEVPQPSTDEQRDAAEQFGALFPSAARDRLFAEE</sequence>
<dbReference type="PANTHER" id="PTHR43096:SF54">
    <property type="entry name" value="CHAPERONE PROTEIN DNAJ 1"/>
    <property type="match status" value="1"/>
</dbReference>
<dbReference type="InterPro" id="IPR036410">
    <property type="entry name" value="HSP_DnaJ_Cys-rich_dom_sf"/>
</dbReference>
<evidence type="ECO:0000256" key="1">
    <source>
        <dbReference type="ARBA" id="ARBA00022490"/>
    </source>
</evidence>
<keyword evidence="2" id="KW-0479">Metal-binding</keyword>
<dbReference type="GO" id="GO:0051082">
    <property type="term" value="F:unfolded protein binding"/>
    <property type="evidence" value="ECO:0007669"/>
    <property type="project" value="InterPro"/>
</dbReference>
<keyword evidence="6" id="KW-0346">Stress response</keyword>
<dbReference type="InterPro" id="IPR018253">
    <property type="entry name" value="DnaJ_domain_CS"/>
</dbReference>
<name>A0A6J7H6C4_9ZZZZ</name>
<dbReference type="InterPro" id="IPR008971">
    <property type="entry name" value="HSP40/DnaJ_pept-bd"/>
</dbReference>
<feature type="domain" description="CR-type" evidence="10">
    <location>
        <begin position="146"/>
        <end position="224"/>
    </location>
</feature>
<organism evidence="11">
    <name type="scientific">freshwater metagenome</name>
    <dbReference type="NCBI Taxonomy" id="449393"/>
    <lineage>
        <taxon>unclassified sequences</taxon>
        <taxon>metagenomes</taxon>
        <taxon>ecological metagenomes</taxon>
    </lineage>
</organism>
<evidence type="ECO:0000259" key="9">
    <source>
        <dbReference type="PROSITE" id="PS50076"/>
    </source>
</evidence>
<dbReference type="PROSITE" id="PS50076">
    <property type="entry name" value="DNAJ_2"/>
    <property type="match status" value="1"/>
</dbReference>
<dbReference type="EMBL" id="CAFBMK010000074">
    <property type="protein sequence ID" value="CAB4914618.1"/>
    <property type="molecule type" value="Genomic_DNA"/>
</dbReference>
<dbReference type="SUPFAM" id="SSF49493">
    <property type="entry name" value="HSP40/DnaJ peptide-binding domain"/>
    <property type="match status" value="2"/>
</dbReference>
<dbReference type="PANTHER" id="PTHR43096">
    <property type="entry name" value="DNAJ HOMOLOG 1, MITOCHONDRIAL-RELATED"/>
    <property type="match status" value="1"/>
</dbReference>
<dbReference type="GO" id="GO:0042026">
    <property type="term" value="P:protein refolding"/>
    <property type="evidence" value="ECO:0007669"/>
    <property type="project" value="TreeGrafter"/>
</dbReference>
<dbReference type="FunFam" id="2.10.230.10:FF:000002">
    <property type="entry name" value="Molecular chaperone DnaJ"/>
    <property type="match status" value="1"/>
</dbReference>
<dbReference type="GO" id="GO:0008270">
    <property type="term" value="F:zinc ion binding"/>
    <property type="evidence" value="ECO:0007669"/>
    <property type="project" value="UniProtKB-KW"/>
</dbReference>
<dbReference type="SUPFAM" id="SSF46565">
    <property type="entry name" value="Chaperone J-domain"/>
    <property type="match status" value="1"/>
</dbReference>
<dbReference type="GO" id="GO:0031072">
    <property type="term" value="F:heat shock protein binding"/>
    <property type="evidence" value="ECO:0007669"/>
    <property type="project" value="InterPro"/>
</dbReference>
<protein>
    <submittedName>
        <fullName evidence="11">Unannotated protein</fullName>
    </submittedName>
</protein>
<accession>A0A6J7H6C4</accession>
<evidence type="ECO:0000256" key="2">
    <source>
        <dbReference type="ARBA" id="ARBA00022723"/>
    </source>
</evidence>
<keyword evidence="7" id="KW-0143">Chaperone</keyword>
<dbReference type="Pfam" id="PF00226">
    <property type="entry name" value="DnaJ"/>
    <property type="match status" value="1"/>
</dbReference>
<evidence type="ECO:0000259" key="10">
    <source>
        <dbReference type="PROSITE" id="PS51188"/>
    </source>
</evidence>
<keyword evidence="4" id="KW-0863">Zinc-finger</keyword>
<dbReference type="AlphaFoldDB" id="A0A6J7H6C4"/>
<dbReference type="PROSITE" id="PS00636">
    <property type="entry name" value="DNAJ_1"/>
    <property type="match status" value="1"/>
</dbReference>
<dbReference type="PRINTS" id="PR00625">
    <property type="entry name" value="JDOMAIN"/>
</dbReference>
<dbReference type="CDD" id="cd10747">
    <property type="entry name" value="DnaJ_C"/>
    <property type="match status" value="1"/>
</dbReference>
<feature type="region of interest" description="Disordered" evidence="8">
    <location>
        <begin position="312"/>
        <end position="334"/>
    </location>
</feature>
<evidence type="ECO:0000256" key="8">
    <source>
        <dbReference type="SAM" id="MobiDB-lite"/>
    </source>
</evidence>
<dbReference type="SUPFAM" id="SSF57938">
    <property type="entry name" value="DnaJ/Hsp40 cysteine-rich domain"/>
    <property type="match status" value="1"/>
</dbReference>
<dbReference type="NCBIfam" id="NF008035">
    <property type="entry name" value="PRK10767.1"/>
    <property type="match status" value="1"/>
</dbReference>
<dbReference type="PROSITE" id="PS51188">
    <property type="entry name" value="ZF_CR"/>
    <property type="match status" value="1"/>
</dbReference>
<dbReference type="Gene3D" id="2.60.260.20">
    <property type="entry name" value="Urease metallochaperone UreE, N-terminal domain"/>
    <property type="match status" value="2"/>
</dbReference>
<dbReference type="Pfam" id="PF01556">
    <property type="entry name" value="DnaJ_C"/>
    <property type="match status" value="1"/>
</dbReference>
<dbReference type="InterPro" id="IPR012724">
    <property type="entry name" value="DnaJ"/>
</dbReference>
<feature type="region of interest" description="Disordered" evidence="8">
    <location>
        <begin position="109"/>
        <end position="130"/>
    </location>
</feature>
<evidence type="ECO:0000256" key="3">
    <source>
        <dbReference type="ARBA" id="ARBA00022737"/>
    </source>
</evidence>
<feature type="compositionally biased region" description="Low complexity" evidence="8">
    <location>
        <begin position="111"/>
        <end position="127"/>
    </location>
</feature>
<evidence type="ECO:0000256" key="5">
    <source>
        <dbReference type="ARBA" id="ARBA00022833"/>
    </source>
</evidence>
<dbReference type="GO" id="GO:0005524">
    <property type="term" value="F:ATP binding"/>
    <property type="evidence" value="ECO:0007669"/>
    <property type="project" value="InterPro"/>
</dbReference>
<dbReference type="HAMAP" id="MF_01152">
    <property type="entry name" value="DnaJ"/>
    <property type="match status" value="1"/>
</dbReference>
<evidence type="ECO:0000256" key="7">
    <source>
        <dbReference type="ARBA" id="ARBA00023186"/>
    </source>
</evidence>